<dbReference type="Pfam" id="PF07221">
    <property type="entry name" value="GlcNAc_2-epim"/>
    <property type="match status" value="1"/>
</dbReference>
<name>A0ABS3CQL9_9ALTE</name>
<evidence type="ECO:0000313" key="4">
    <source>
        <dbReference type="Proteomes" id="UP000663992"/>
    </source>
</evidence>
<keyword evidence="4" id="KW-1185">Reference proteome</keyword>
<comment type="similarity">
    <text evidence="1">Belongs to the N-acylglucosamine 2-epimerase family.</text>
</comment>
<keyword evidence="2" id="KW-0413">Isomerase</keyword>
<dbReference type="SUPFAM" id="SSF48208">
    <property type="entry name" value="Six-hairpin glycosidases"/>
    <property type="match status" value="1"/>
</dbReference>
<evidence type="ECO:0000313" key="3">
    <source>
        <dbReference type="EMBL" id="MBN7819398.1"/>
    </source>
</evidence>
<evidence type="ECO:0000256" key="1">
    <source>
        <dbReference type="ARBA" id="ARBA00008558"/>
    </source>
</evidence>
<dbReference type="Proteomes" id="UP000663992">
    <property type="component" value="Unassembled WGS sequence"/>
</dbReference>
<reference evidence="3 4" key="1">
    <citation type="submission" date="2021-03" db="EMBL/GenBank/DDBJ databases">
        <title>novel species isolated from a fishpond in China.</title>
        <authorList>
            <person name="Lu H."/>
            <person name="Cai Z."/>
        </authorList>
    </citation>
    <scope>NUCLEOTIDE SEQUENCE [LARGE SCALE GENOMIC DNA]</scope>
    <source>
        <strain evidence="3 4">Y57</strain>
    </source>
</reference>
<organism evidence="3 4">
    <name type="scientific">Bowmanella yangjiangensis</name>
    <dbReference type="NCBI Taxonomy" id="2811230"/>
    <lineage>
        <taxon>Bacteria</taxon>
        <taxon>Pseudomonadati</taxon>
        <taxon>Pseudomonadota</taxon>
        <taxon>Gammaproteobacteria</taxon>
        <taxon>Alteromonadales</taxon>
        <taxon>Alteromonadaceae</taxon>
        <taxon>Bowmanella</taxon>
    </lineage>
</organism>
<proteinExistence type="inferred from homology"/>
<evidence type="ECO:0000256" key="2">
    <source>
        <dbReference type="ARBA" id="ARBA00023235"/>
    </source>
</evidence>
<accession>A0ABS3CQL9</accession>
<dbReference type="InterPro" id="IPR010819">
    <property type="entry name" value="AGE/CE"/>
</dbReference>
<dbReference type="RefSeq" id="WP_206593226.1">
    <property type="nucleotide sequence ID" value="NZ_JAFKCS010000004.1"/>
</dbReference>
<dbReference type="EMBL" id="JAFKCS010000004">
    <property type="protein sequence ID" value="MBN7819398.1"/>
    <property type="molecule type" value="Genomic_DNA"/>
</dbReference>
<dbReference type="InterPro" id="IPR012341">
    <property type="entry name" value="6hp_glycosidase-like_sf"/>
</dbReference>
<protein>
    <submittedName>
        <fullName evidence="3">AGE family epimerase/isomerase</fullName>
    </submittedName>
</protein>
<sequence length="384" mass="43706">MTSSAALIQAIEKFAYWMQTYALPLWQQQAIEASSGACAESMNEDGLAAFSLDRRTRVQARQMFTFAAAYQQGWCSQGREVVEGIQRYLDTYAQHPTYPGAYVFKLDAAHQVVDDSLDTYDCAFFLLAWAYQFSVFGDMQAKARADQLLSLLDKQFKGKPAGWLEGSQGGTRRQNPHMHLFEAFLAWFEASKDAKWLARAAEIFSLFELCFFDHRHGVLYEYFQQDLRPLSFAEGQVVEPGHHMEWVWLLRRYQSFTGAPVDDYCHTLYERGLQFGQDINGLLFDEVDNLGGVKKASKRLWTVTELIKAHLAEARHGRPGAELAAANAIEALFNQHLNTAVCGFYIERLDNHNQPLAQQAPATSMYHLMMACLEACQYERDLLV</sequence>
<dbReference type="Gene3D" id="1.50.10.10">
    <property type="match status" value="1"/>
</dbReference>
<dbReference type="PANTHER" id="PTHR15108">
    <property type="entry name" value="N-ACYLGLUCOSAMINE-2-EPIMERASE"/>
    <property type="match status" value="1"/>
</dbReference>
<dbReference type="InterPro" id="IPR008928">
    <property type="entry name" value="6-hairpin_glycosidase_sf"/>
</dbReference>
<comment type="caution">
    <text evidence="3">The sequence shown here is derived from an EMBL/GenBank/DDBJ whole genome shotgun (WGS) entry which is preliminary data.</text>
</comment>
<gene>
    <name evidence="3" type="ORF">J0A65_05950</name>
</gene>